<dbReference type="InterPro" id="IPR000178">
    <property type="entry name" value="TF_IF2_bacterial-like"/>
</dbReference>
<dbReference type="SUPFAM" id="SSF50447">
    <property type="entry name" value="Translation proteins"/>
    <property type="match status" value="1"/>
</dbReference>
<evidence type="ECO:0000313" key="1">
    <source>
        <dbReference type="EMBL" id="SVB60600.1"/>
    </source>
</evidence>
<gene>
    <name evidence="1" type="ORF">METZ01_LOCUS213454</name>
</gene>
<accession>A0A382FCG3</accession>
<dbReference type="GO" id="GO:0003743">
    <property type="term" value="F:translation initiation factor activity"/>
    <property type="evidence" value="ECO:0007669"/>
    <property type="project" value="InterPro"/>
</dbReference>
<sequence length="51" mass="5634">SEIFMGSVSSLKHFKDDVREVANGFEGGLSVDGFSDFEEDDVLEAYNTETL</sequence>
<reference evidence="1" key="1">
    <citation type="submission" date="2018-05" db="EMBL/GenBank/DDBJ databases">
        <authorList>
            <person name="Lanie J.A."/>
            <person name="Ng W.-L."/>
            <person name="Kazmierczak K.M."/>
            <person name="Andrzejewski T.M."/>
            <person name="Davidsen T.M."/>
            <person name="Wayne K.J."/>
            <person name="Tettelin H."/>
            <person name="Glass J.I."/>
            <person name="Rusch D."/>
            <person name="Podicherti R."/>
            <person name="Tsui H.-C.T."/>
            <person name="Winkler M.E."/>
        </authorList>
    </citation>
    <scope>NUCLEOTIDE SEQUENCE</scope>
</reference>
<dbReference type="EMBL" id="UINC01049166">
    <property type="protein sequence ID" value="SVB60600.1"/>
    <property type="molecule type" value="Genomic_DNA"/>
</dbReference>
<dbReference type="PROSITE" id="PS01176">
    <property type="entry name" value="IF2"/>
    <property type="match status" value="1"/>
</dbReference>
<dbReference type="GO" id="GO:0003924">
    <property type="term" value="F:GTPase activity"/>
    <property type="evidence" value="ECO:0007669"/>
    <property type="project" value="InterPro"/>
</dbReference>
<dbReference type="Gene3D" id="2.40.30.10">
    <property type="entry name" value="Translation factors"/>
    <property type="match status" value="1"/>
</dbReference>
<protein>
    <submittedName>
        <fullName evidence="1">Uncharacterized protein</fullName>
    </submittedName>
</protein>
<organism evidence="1">
    <name type="scientific">marine metagenome</name>
    <dbReference type="NCBI Taxonomy" id="408172"/>
    <lineage>
        <taxon>unclassified sequences</taxon>
        <taxon>metagenomes</taxon>
        <taxon>ecological metagenomes</taxon>
    </lineage>
</organism>
<dbReference type="GO" id="GO:0005525">
    <property type="term" value="F:GTP binding"/>
    <property type="evidence" value="ECO:0007669"/>
    <property type="project" value="InterPro"/>
</dbReference>
<proteinExistence type="predicted"/>
<dbReference type="InterPro" id="IPR009000">
    <property type="entry name" value="Transl_B-barrel_sf"/>
</dbReference>
<feature type="non-terminal residue" evidence="1">
    <location>
        <position position="1"/>
    </location>
</feature>
<dbReference type="AlphaFoldDB" id="A0A382FCG3"/>
<name>A0A382FCG3_9ZZZZ</name>